<dbReference type="EMBL" id="CP113836">
    <property type="protein sequence ID" value="WAL68684.1"/>
    <property type="molecule type" value="Genomic_DNA"/>
</dbReference>
<dbReference type="Gene3D" id="1.25.10.10">
    <property type="entry name" value="Leucine-rich Repeat Variant"/>
    <property type="match status" value="3"/>
</dbReference>
<accession>A0ABY7B9S1</accession>
<sequence length="508" mass="53752">MNHVLYGIAANPALPSELVDRLIEIADEEMAIALADRVDLSVTQAVALAARRPATVARLVVAGLLTTDVVDPAKQPRAALALLAKGAGNPAWARELATDAVVEHRLTLAGCPGLAADVVDVLAADPDPRVVAELALWTTSAVIAARLAEHPHAEVRSAAALNEATPPAVLAALLTGEGLLAATRCLVCDREEIPFVHDPHCPRTDCTLRPGAACHGSHESTVTEMHHRALRNPASPAAAVIAFADHPSMLLRQQLAARLDLPPAIHRRLAEDPIPGVRSELAENPAIDDTLIRVLAHDQGHDVQRRLAHNPNVPLDVLNDLARTTKIGPTLLPRIAAASPVEVQELAASPNPVIRMLLAQRRDLPAKVRETLAADPDAKVAKSIAPHPGLHEAHLRTMIERHGVKVLAAVAMNPDASPALLHDLVRHEPAARKAFRAIARHPNATASALLACLSDKRARPHAAGHPALPPLVITQLLNDDDWQTVEAAAANAFLPLAAIKPLIPGSVP</sequence>
<evidence type="ECO:0008006" key="3">
    <source>
        <dbReference type="Google" id="ProtNLM"/>
    </source>
</evidence>
<evidence type="ECO:0000313" key="1">
    <source>
        <dbReference type="EMBL" id="WAL68684.1"/>
    </source>
</evidence>
<organism evidence="1 2">
    <name type="scientific">Amycolatopsis cynarae</name>
    <dbReference type="NCBI Taxonomy" id="2995223"/>
    <lineage>
        <taxon>Bacteria</taxon>
        <taxon>Bacillati</taxon>
        <taxon>Actinomycetota</taxon>
        <taxon>Actinomycetes</taxon>
        <taxon>Pseudonocardiales</taxon>
        <taxon>Pseudonocardiaceae</taxon>
        <taxon>Amycolatopsis</taxon>
    </lineage>
</organism>
<reference evidence="1" key="1">
    <citation type="submission" date="2022-11" db="EMBL/GenBank/DDBJ databases">
        <authorList>
            <person name="Mo P."/>
        </authorList>
    </citation>
    <scope>NUCLEOTIDE SEQUENCE</scope>
    <source>
        <strain evidence="1">HUAS 11-8</strain>
    </source>
</reference>
<name>A0ABY7B9S1_9PSEU</name>
<dbReference type="RefSeq" id="WP_268758777.1">
    <property type="nucleotide sequence ID" value="NZ_CP113836.1"/>
</dbReference>
<keyword evidence="2" id="KW-1185">Reference proteome</keyword>
<evidence type="ECO:0000313" key="2">
    <source>
        <dbReference type="Proteomes" id="UP001163203"/>
    </source>
</evidence>
<proteinExistence type="predicted"/>
<dbReference type="InterPro" id="IPR011989">
    <property type="entry name" value="ARM-like"/>
</dbReference>
<gene>
    <name evidence="1" type="ORF">ORV05_13190</name>
</gene>
<dbReference type="Proteomes" id="UP001163203">
    <property type="component" value="Chromosome"/>
</dbReference>
<protein>
    <recommendedName>
        <fullName evidence="3">Leucine rich repeat variant</fullName>
    </recommendedName>
</protein>